<feature type="domain" description="Aminotransferase class V" evidence="2">
    <location>
        <begin position="14"/>
        <end position="377"/>
    </location>
</feature>
<dbReference type="InterPro" id="IPR015421">
    <property type="entry name" value="PyrdxlP-dep_Trfase_major"/>
</dbReference>
<dbReference type="Proteomes" id="UP000248856">
    <property type="component" value="Unassembled WGS sequence"/>
</dbReference>
<evidence type="ECO:0000259" key="2">
    <source>
        <dbReference type="Pfam" id="PF00266"/>
    </source>
</evidence>
<dbReference type="Pfam" id="PF00266">
    <property type="entry name" value="Aminotran_5"/>
    <property type="match status" value="1"/>
</dbReference>
<keyword evidence="1" id="KW-0663">Pyridoxal phosphate</keyword>
<evidence type="ECO:0000256" key="1">
    <source>
        <dbReference type="ARBA" id="ARBA00022898"/>
    </source>
</evidence>
<gene>
    <name evidence="3" type="ORF">AX018_102113</name>
</gene>
<name>A0A328ZDZ7_9BURK</name>
<dbReference type="InterPro" id="IPR015424">
    <property type="entry name" value="PyrdxlP-dep_Trfase"/>
</dbReference>
<dbReference type="SUPFAM" id="SSF53383">
    <property type="entry name" value="PLP-dependent transferases"/>
    <property type="match status" value="1"/>
</dbReference>
<reference evidence="3 4" key="1">
    <citation type="submission" date="2018-06" db="EMBL/GenBank/DDBJ databases">
        <title>Genomic Encyclopedia of Archaeal and Bacterial Type Strains, Phase II (KMG-II): from individual species to whole genera.</title>
        <authorList>
            <person name="Goeker M."/>
        </authorList>
    </citation>
    <scope>NUCLEOTIDE SEQUENCE [LARGE SCALE GENOMIC DNA]</scope>
    <source>
        <strain evidence="3 4">CFPB 3232</strain>
    </source>
</reference>
<dbReference type="GO" id="GO:0016829">
    <property type="term" value="F:lyase activity"/>
    <property type="evidence" value="ECO:0007669"/>
    <property type="project" value="UniProtKB-KW"/>
</dbReference>
<dbReference type="InterPro" id="IPR015422">
    <property type="entry name" value="PyrdxlP-dep_Trfase_small"/>
</dbReference>
<dbReference type="Gene3D" id="3.40.640.10">
    <property type="entry name" value="Type I PLP-dependent aspartate aminotransferase-like (Major domain)"/>
    <property type="match status" value="1"/>
</dbReference>
<keyword evidence="4" id="KW-1185">Reference proteome</keyword>
<accession>A0A328ZDZ7</accession>
<sequence>MNADRVPGPAVLHYLNHAACAPLPQAALDAMQRFMESERQWGGYVAARHAQQAIDAVYERLAGVVGAAAEDIALTQGNTDGWGRIVGAMRWQAGDRVLVARNEWGGNLGILRHLASRGGIELQEIPSDAEGAVDLGALEVLLRQQRVRLVALNWVSTNSPLVQPAEAIGALCARFGAPYLIDAAQAVGQIPVDVGRLRCSALTAPGRKWLRGPRGTGFVYVHPGFAAQLKPPMADHRARPWSEAGEPAYRAGARRLEAAEASMALRLGLGAAVAQWQASGIETIERELCDRARFLRERLSGLSGLRVHTLSSRPMSGIVTLHSDRHPAAYLHEQLQRAGVETAVSPFEFTPLEMRARGLPSVLRISGGHDTTRESLQACVDGLEQLGHPATG</sequence>
<dbReference type="PANTHER" id="PTHR43586">
    <property type="entry name" value="CYSTEINE DESULFURASE"/>
    <property type="match status" value="1"/>
</dbReference>
<dbReference type="PANTHER" id="PTHR43586:SF24">
    <property type="entry name" value="BLR4730 PROTEIN"/>
    <property type="match status" value="1"/>
</dbReference>
<dbReference type="EMBL" id="QLTA01000021">
    <property type="protein sequence ID" value="RAR80997.1"/>
    <property type="molecule type" value="Genomic_DNA"/>
</dbReference>
<dbReference type="OrthoDB" id="9764293at2"/>
<dbReference type="RefSeq" id="WP_111877509.1">
    <property type="nucleotide sequence ID" value="NZ_CBCSGC010000014.1"/>
</dbReference>
<dbReference type="InterPro" id="IPR000192">
    <property type="entry name" value="Aminotrans_V_dom"/>
</dbReference>
<proteinExistence type="predicted"/>
<evidence type="ECO:0000313" key="3">
    <source>
        <dbReference type="EMBL" id="RAR80997.1"/>
    </source>
</evidence>
<dbReference type="Gene3D" id="3.90.1150.10">
    <property type="entry name" value="Aspartate Aminotransferase, domain 1"/>
    <property type="match status" value="1"/>
</dbReference>
<comment type="caution">
    <text evidence="3">The sequence shown here is derived from an EMBL/GenBank/DDBJ whole genome shotgun (WGS) entry which is preliminary data.</text>
</comment>
<organism evidence="3 4">
    <name type="scientific">Paracidovorax anthurii</name>
    <dbReference type="NCBI Taxonomy" id="78229"/>
    <lineage>
        <taxon>Bacteria</taxon>
        <taxon>Pseudomonadati</taxon>
        <taxon>Pseudomonadota</taxon>
        <taxon>Betaproteobacteria</taxon>
        <taxon>Burkholderiales</taxon>
        <taxon>Comamonadaceae</taxon>
        <taxon>Paracidovorax</taxon>
    </lineage>
</organism>
<protein>
    <submittedName>
        <fullName evidence="3">Selenocysteine lyase/cysteine desulfurase</fullName>
    </submittedName>
</protein>
<evidence type="ECO:0000313" key="4">
    <source>
        <dbReference type="Proteomes" id="UP000248856"/>
    </source>
</evidence>
<dbReference type="AlphaFoldDB" id="A0A328ZDZ7"/>
<keyword evidence="3" id="KW-0456">Lyase</keyword>